<name>A0A645DTX8_9ZZZZ</name>
<proteinExistence type="predicted"/>
<evidence type="ECO:0000313" key="1">
    <source>
        <dbReference type="EMBL" id="MPM91892.1"/>
    </source>
</evidence>
<evidence type="ECO:0008006" key="2">
    <source>
        <dbReference type="Google" id="ProtNLM"/>
    </source>
</evidence>
<reference evidence="1" key="1">
    <citation type="submission" date="2019-08" db="EMBL/GenBank/DDBJ databases">
        <authorList>
            <person name="Kucharzyk K."/>
            <person name="Murdoch R.W."/>
            <person name="Higgins S."/>
            <person name="Loffler F."/>
        </authorList>
    </citation>
    <scope>NUCLEOTIDE SEQUENCE</scope>
</reference>
<sequence length="105" mass="11909">MLTVNTQIVVEVEDPDESAATQQNLADRLAELIGRRWRSRGIGDQVRVDQIWQTVRDTPNVRLTRQVLVEGVYDEDGVTRSVPLEKGRVIPYATVRSGSHRIQID</sequence>
<comment type="caution">
    <text evidence="1">The sequence shown here is derived from an EMBL/GenBank/DDBJ whole genome shotgun (WGS) entry which is preliminary data.</text>
</comment>
<gene>
    <name evidence="1" type="ORF">SDC9_139026</name>
</gene>
<dbReference type="AlphaFoldDB" id="A0A645DTX8"/>
<accession>A0A645DTX8</accession>
<organism evidence="1">
    <name type="scientific">bioreactor metagenome</name>
    <dbReference type="NCBI Taxonomy" id="1076179"/>
    <lineage>
        <taxon>unclassified sequences</taxon>
        <taxon>metagenomes</taxon>
        <taxon>ecological metagenomes</taxon>
    </lineage>
</organism>
<dbReference type="EMBL" id="VSSQ01038893">
    <property type="protein sequence ID" value="MPM91892.1"/>
    <property type="molecule type" value="Genomic_DNA"/>
</dbReference>
<protein>
    <recommendedName>
        <fullName evidence="2">Baseplate protein J-like domain-containing protein</fullName>
    </recommendedName>
</protein>